<dbReference type="PANTHER" id="PTHR47205">
    <property type="entry name" value="OS07G0599000 PROTEIN"/>
    <property type="match status" value="1"/>
</dbReference>
<dbReference type="PANTHER" id="PTHR47205:SF1">
    <property type="entry name" value="OS07G0599000 PROTEIN"/>
    <property type="match status" value="1"/>
</dbReference>
<comment type="caution">
    <text evidence="4">The sequence shown here is derived from an EMBL/GenBank/DDBJ whole genome shotgun (WGS) entry which is preliminary data.</text>
</comment>
<accession>A0ABD1VZQ4</accession>
<keyword evidence="5" id="KW-1185">Reference proteome</keyword>
<dbReference type="InterPro" id="IPR011990">
    <property type="entry name" value="TPR-like_helical_dom_sf"/>
</dbReference>
<feature type="compositionally biased region" description="Pro residues" evidence="3">
    <location>
        <begin position="39"/>
        <end position="53"/>
    </location>
</feature>
<sequence length="617" mass="69156">MASMTFLTKSRSLIKTQKYFKSISTFPRLMQEVQLAEQPLPPPEATTPLPPNPATGSPFYNENWRNPLPSSSSPALVPLGLGFLNQSSAARIQSLSQTLDSDSLMNQFADWMTSQRWADMKQLFEFWIRALDKNGKPNKPNVDLYNHYLRANLMIGASAGELLDLVTQMDDYGIMPNTASFNLILKAMHKANETLAAEKLIERMLQTGKEFKESLPDDESFDLVIGMLLVANQIDAALKYIDLTLKAGYMLSMNVFTECVRSCVQNVRLDTLVSVIERCKKMDQNKSLCPPWGACNYIADVAMQADNSELTYYALEFMAKWIARGENARPPVQLSVDEGLVVSALGTAGRTYNSKLLDGSWAILKRSLRQKKIPNPESYLGKLYAHASLGNLQKAFGTLHELETAYGTSTEEAAEDLFSPFTSLNPLVMACSKNAFVTLDSVYYQLENLSRADPPYKSVAALNCIILGCANIWDVDRAYQTFNAIDATFGLTPNIHSYNALICAFGKLSKRDEAVKVYEHFVGLGIKPNATTYSLLVNAHLIERDPKAAISVIEDMIQAGHEPSKEILKKVRRRCIREMDYEADDRVDSLARNFKIRMGTENRRDMLFNLEYSTEYA</sequence>
<feature type="region of interest" description="Disordered" evidence="3">
    <location>
        <begin position="39"/>
        <end position="60"/>
    </location>
</feature>
<evidence type="ECO:0000256" key="1">
    <source>
        <dbReference type="ARBA" id="ARBA00022737"/>
    </source>
</evidence>
<evidence type="ECO:0000313" key="5">
    <source>
        <dbReference type="Proteomes" id="UP001604336"/>
    </source>
</evidence>
<organism evidence="4 5">
    <name type="scientific">Abeliophyllum distichum</name>
    <dbReference type="NCBI Taxonomy" id="126358"/>
    <lineage>
        <taxon>Eukaryota</taxon>
        <taxon>Viridiplantae</taxon>
        <taxon>Streptophyta</taxon>
        <taxon>Embryophyta</taxon>
        <taxon>Tracheophyta</taxon>
        <taxon>Spermatophyta</taxon>
        <taxon>Magnoliopsida</taxon>
        <taxon>eudicotyledons</taxon>
        <taxon>Gunneridae</taxon>
        <taxon>Pentapetalae</taxon>
        <taxon>asterids</taxon>
        <taxon>lamiids</taxon>
        <taxon>Lamiales</taxon>
        <taxon>Oleaceae</taxon>
        <taxon>Forsythieae</taxon>
        <taxon>Abeliophyllum</taxon>
    </lineage>
</organism>
<dbReference type="EMBL" id="JBFOLK010000001">
    <property type="protein sequence ID" value="KAL2542892.1"/>
    <property type="molecule type" value="Genomic_DNA"/>
</dbReference>
<dbReference type="AlphaFoldDB" id="A0ABD1VZQ4"/>
<dbReference type="InterPro" id="IPR044605">
    <property type="entry name" value="At1g26460-like"/>
</dbReference>
<feature type="repeat" description="PPR" evidence="2">
    <location>
        <begin position="494"/>
        <end position="528"/>
    </location>
</feature>
<keyword evidence="1" id="KW-0677">Repeat</keyword>
<reference evidence="5" key="1">
    <citation type="submission" date="2024-07" db="EMBL/GenBank/DDBJ databases">
        <title>Two chromosome-level genome assemblies of Korean endemic species Abeliophyllum distichum and Forsythia ovata (Oleaceae).</title>
        <authorList>
            <person name="Jang H."/>
        </authorList>
    </citation>
    <scope>NUCLEOTIDE SEQUENCE [LARGE SCALE GENOMIC DNA]</scope>
</reference>
<dbReference type="PROSITE" id="PS51375">
    <property type="entry name" value="PPR"/>
    <property type="match status" value="2"/>
</dbReference>
<evidence type="ECO:0000256" key="2">
    <source>
        <dbReference type="PROSITE-ProRule" id="PRU00708"/>
    </source>
</evidence>
<dbReference type="Gene3D" id="1.25.40.10">
    <property type="entry name" value="Tetratricopeptide repeat domain"/>
    <property type="match status" value="2"/>
</dbReference>
<evidence type="ECO:0000256" key="3">
    <source>
        <dbReference type="SAM" id="MobiDB-lite"/>
    </source>
</evidence>
<dbReference type="Proteomes" id="UP001604336">
    <property type="component" value="Unassembled WGS sequence"/>
</dbReference>
<evidence type="ECO:0000313" key="4">
    <source>
        <dbReference type="EMBL" id="KAL2542892.1"/>
    </source>
</evidence>
<gene>
    <name evidence="4" type="ORF">Adt_03870</name>
</gene>
<name>A0ABD1VZQ4_9LAMI</name>
<dbReference type="NCBIfam" id="TIGR00756">
    <property type="entry name" value="PPR"/>
    <property type="match status" value="2"/>
</dbReference>
<dbReference type="InterPro" id="IPR002885">
    <property type="entry name" value="PPR_rpt"/>
</dbReference>
<proteinExistence type="predicted"/>
<feature type="repeat" description="PPR" evidence="2">
    <location>
        <begin position="529"/>
        <end position="563"/>
    </location>
</feature>
<protein>
    <submittedName>
        <fullName evidence="4">Pentatricopeptide repeat-containing protein</fullName>
    </submittedName>
</protein>
<dbReference type="Pfam" id="PF13041">
    <property type="entry name" value="PPR_2"/>
    <property type="match status" value="1"/>
</dbReference>